<dbReference type="GO" id="GO:0006107">
    <property type="term" value="P:oxaloacetate metabolic process"/>
    <property type="evidence" value="ECO:0007669"/>
    <property type="project" value="TreeGrafter"/>
</dbReference>
<dbReference type="EMBL" id="CAJOBC010084012">
    <property type="protein sequence ID" value="CAF4310452.1"/>
    <property type="molecule type" value="Genomic_DNA"/>
</dbReference>
<keyword evidence="4" id="KW-1185">Reference proteome</keyword>
<gene>
    <name evidence="2" type="ORF">GPM918_LOCUS34044</name>
    <name evidence="3" type="ORF">SRO942_LOCUS34739</name>
</gene>
<accession>A0A815N1D7</accession>
<comment type="caution">
    <text evidence="2">The sequence shown here is derived from an EMBL/GenBank/DDBJ whole genome shotgun (WGS) entry which is preliminary data.</text>
</comment>
<dbReference type="Pfam" id="PF00821">
    <property type="entry name" value="PEPCK_GTP"/>
    <property type="match status" value="1"/>
</dbReference>
<dbReference type="SUPFAM" id="SSF53795">
    <property type="entry name" value="PEP carboxykinase-like"/>
    <property type="match status" value="1"/>
</dbReference>
<feature type="domain" description="Phosphoenolpyruvate carboxykinase C-terminal P-loop" evidence="1">
    <location>
        <begin position="1"/>
        <end position="111"/>
    </location>
</feature>
<dbReference type="Gene3D" id="3.90.228.20">
    <property type="match status" value="1"/>
</dbReference>
<dbReference type="AlphaFoldDB" id="A0A815N1D7"/>
<dbReference type="PANTHER" id="PTHR11561">
    <property type="entry name" value="PHOSPHOENOLPYRUVATE CARBOXYKINASE"/>
    <property type="match status" value="1"/>
</dbReference>
<reference evidence="2" key="1">
    <citation type="submission" date="2021-02" db="EMBL/GenBank/DDBJ databases">
        <authorList>
            <person name="Nowell W R."/>
        </authorList>
    </citation>
    <scope>NUCLEOTIDE SEQUENCE</scope>
</reference>
<dbReference type="Proteomes" id="UP000681722">
    <property type="component" value="Unassembled WGS sequence"/>
</dbReference>
<dbReference type="GO" id="GO:0030145">
    <property type="term" value="F:manganese ion binding"/>
    <property type="evidence" value="ECO:0007669"/>
    <property type="project" value="TreeGrafter"/>
</dbReference>
<dbReference type="GO" id="GO:0046327">
    <property type="term" value="P:glycerol biosynthetic process from pyruvate"/>
    <property type="evidence" value="ECO:0007669"/>
    <property type="project" value="TreeGrafter"/>
</dbReference>
<dbReference type="PANTHER" id="PTHR11561:SF0">
    <property type="entry name" value="PHOSPHOENOLPYRUVATE CARBOXYKINASE [GTP]-RELATED"/>
    <property type="match status" value="1"/>
</dbReference>
<organism evidence="2 4">
    <name type="scientific">Didymodactylos carnosus</name>
    <dbReference type="NCBI Taxonomy" id="1234261"/>
    <lineage>
        <taxon>Eukaryota</taxon>
        <taxon>Metazoa</taxon>
        <taxon>Spiralia</taxon>
        <taxon>Gnathifera</taxon>
        <taxon>Rotifera</taxon>
        <taxon>Eurotatoria</taxon>
        <taxon>Bdelloidea</taxon>
        <taxon>Philodinida</taxon>
        <taxon>Philodinidae</taxon>
        <taxon>Didymodactylos</taxon>
    </lineage>
</organism>
<evidence type="ECO:0000313" key="4">
    <source>
        <dbReference type="Proteomes" id="UP000663829"/>
    </source>
</evidence>
<dbReference type="EMBL" id="CAJNOQ010018578">
    <property type="protein sequence ID" value="CAF1432041.1"/>
    <property type="molecule type" value="Genomic_DNA"/>
</dbReference>
<dbReference type="GO" id="GO:0005829">
    <property type="term" value="C:cytosol"/>
    <property type="evidence" value="ECO:0007669"/>
    <property type="project" value="TreeGrafter"/>
</dbReference>
<evidence type="ECO:0000313" key="3">
    <source>
        <dbReference type="EMBL" id="CAF4310452.1"/>
    </source>
</evidence>
<name>A0A815N1D7_9BILA</name>
<dbReference type="InterPro" id="IPR013035">
    <property type="entry name" value="PEP_carboxykinase_C"/>
</dbReference>
<proteinExistence type="predicted"/>
<dbReference type="GO" id="GO:0005525">
    <property type="term" value="F:GTP binding"/>
    <property type="evidence" value="ECO:0007669"/>
    <property type="project" value="InterPro"/>
</dbReference>
<dbReference type="Proteomes" id="UP000663829">
    <property type="component" value="Unassembled WGS sequence"/>
</dbReference>
<protein>
    <recommendedName>
        <fullName evidence="1">Phosphoenolpyruvate carboxykinase C-terminal P-loop domain-containing protein</fullName>
    </recommendedName>
</protein>
<dbReference type="GO" id="GO:0004613">
    <property type="term" value="F:phosphoenolpyruvate carboxykinase (GTP) activity"/>
    <property type="evidence" value="ECO:0007669"/>
    <property type="project" value="TreeGrafter"/>
</dbReference>
<feature type="non-terminal residue" evidence="2">
    <location>
        <position position="1"/>
    </location>
</feature>
<evidence type="ECO:0000313" key="2">
    <source>
        <dbReference type="EMBL" id="CAF1432041.1"/>
    </source>
</evidence>
<dbReference type="GO" id="GO:0042594">
    <property type="term" value="P:response to starvation"/>
    <property type="evidence" value="ECO:0007669"/>
    <property type="project" value="TreeGrafter"/>
</dbReference>
<dbReference type="GO" id="GO:0071333">
    <property type="term" value="P:cellular response to glucose stimulus"/>
    <property type="evidence" value="ECO:0007669"/>
    <property type="project" value="TreeGrafter"/>
</dbReference>
<dbReference type="GO" id="GO:0019543">
    <property type="term" value="P:propionate catabolic process"/>
    <property type="evidence" value="ECO:0007669"/>
    <property type="project" value="TreeGrafter"/>
</dbReference>
<dbReference type="GO" id="GO:0033993">
    <property type="term" value="P:response to lipid"/>
    <property type="evidence" value="ECO:0007669"/>
    <property type="project" value="TreeGrafter"/>
</dbReference>
<dbReference type="GO" id="GO:0006094">
    <property type="term" value="P:gluconeogenesis"/>
    <property type="evidence" value="ECO:0007669"/>
    <property type="project" value="InterPro"/>
</dbReference>
<evidence type="ECO:0000259" key="1">
    <source>
        <dbReference type="Pfam" id="PF00821"/>
    </source>
</evidence>
<dbReference type="InterPro" id="IPR008209">
    <property type="entry name" value="PEP_carboxykinase_GTP"/>
</dbReference>
<sequence length="116" mass="13684">LPKIFHVNWFRLDKNKKFLWPGYGDNIRVLDWILRRINDEDIAVKTPVGLLPKKGSINVDGLKEIDWDELMGVSKDYWLADIQETKKWLVGQLGEDLPNELIRIIEEQEQRLSEIN</sequence>
<dbReference type="InterPro" id="IPR035077">
    <property type="entry name" value="PEP_carboxykinase_GTP_C"/>
</dbReference>
<dbReference type="OrthoDB" id="10054927at2759"/>